<dbReference type="EMBL" id="JAAIUW010000003">
    <property type="protein sequence ID" value="KAF7839722.1"/>
    <property type="molecule type" value="Genomic_DNA"/>
</dbReference>
<feature type="region of interest" description="Disordered" evidence="1">
    <location>
        <begin position="154"/>
        <end position="196"/>
    </location>
</feature>
<keyword evidence="2" id="KW-1133">Transmembrane helix</keyword>
<protein>
    <submittedName>
        <fullName evidence="3">Uncharacterized protein</fullName>
    </submittedName>
</protein>
<name>A0A834X809_9FABA</name>
<accession>A0A834X809</accession>
<feature type="transmembrane region" description="Helical" evidence="2">
    <location>
        <begin position="107"/>
        <end position="125"/>
    </location>
</feature>
<comment type="caution">
    <text evidence="3">The sequence shown here is derived from an EMBL/GenBank/DDBJ whole genome shotgun (WGS) entry which is preliminary data.</text>
</comment>
<dbReference type="Proteomes" id="UP000634136">
    <property type="component" value="Unassembled WGS sequence"/>
</dbReference>
<gene>
    <name evidence="3" type="ORF">G2W53_008204</name>
</gene>
<dbReference type="PANTHER" id="PTHR35280:SF1">
    <property type="entry name" value="F17L21.9"/>
    <property type="match status" value="1"/>
</dbReference>
<keyword evidence="4" id="KW-1185">Reference proteome</keyword>
<keyword evidence="2" id="KW-0812">Transmembrane</keyword>
<evidence type="ECO:0000256" key="2">
    <source>
        <dbReference type="SAM" id="Phobius"/>
    </source>
</evidence>
<dbReference type="PANTHER" id="PTHR35280">
    <property type="entry name" value="F17L21.9"/>
    <property type="match status" value="1"/>
</dbReference>
<evidence type="ECO:0000313" key="3">
    <source>
        <dbReference type="EMBL" id="KAF7839722.1"/>
    </source>
</evidence>
<dbReference type="OrthoDB" id="782808at2759"/>
<keyword evidence="2" id="KW-0472">Membrane</keyword>
<dbReference type="AlphaFoldDB" id="A0A834X809"/>
<proteinExistence type="predicted"/>
<sequence length="196" mass="21936">MEQNRKVQLLNVAIKSLTETSKNQFLESDDDDAEYQLALSRLLSELESMKGDGTLDQLEASSPSEMVASAIKKIDHENVKDGEVDDEGCMGNDEIVKELKKVRRQNFVTHCLLSVMIVLTVVWQLSEVSLVMKMKDGLSHPFRTFGSMITGMIKTPDMNNGQEGDNKEQSESHALPSLKMPEVPHMDMSNISFSNE</sequence>
<organism evidence="3 4">
    <name type="scientific">Senna tora</name>
    <dbReference type="NCBI Taxonomy" id="362788"/>
    <lineage>
        <taxon>Eukaryota</taxon>
        <taxon>Viridiplantae</taxon>
        <taxon>Streptophyta</taxon>
        <taxon>Embryophyta</taxon>
        <taxon>Tracheophyta</taxon>
        <taxon>Spermatophyta</taxon>
        <taxon>Magnoliopsida</taxon>
        <taxon>eudicotyledons</taxon>
        <taxon>Gunneridae</taxon>
        <taxon>Pentapetalae</taxon>
        <taxon>rosids</taxon>
        <taxon>fabids</taxon>
        <taxon>Fabales</taxon>
        <taxon>Fabaceae</taxon>
        <taxon>Caesalpinioideae</taxon>
        <taxon>Cassia clade</taxon>
        <taxon>Senna</taxon>
    </lineage>
</organism>
<reference evidence="3" key="1">
    <citation type="submission" date="2020-09" db="EMBL/GenBank/DDBJ databases">
        <title>Genome-Enabled Discovery of Anthraquinone Biosynthesis in Senna tora.</title>
        <authorList>
            <person name="Kang S.-H."/>
            <person name="Pandey R.P."/>
            <person name="Lee C.-M."/>
            <person name="Sim J.-S."/>
            <person name="Jeong J.-T."/>
            <person name="Choi B.-S."/>
            <person name="Jung M."/>
            <person name="Ginzburg D."/>
            <person name="Zhao K."/>
            <person name="Won S.Y."/>
            <person name="Oh T.-J."/>
            <person name="Yu Y."/>
            <person name="Kim N.-H."/>
            <person name="Lee O.R."/>
            <person name="Lee T.-H."/>
            <person name="Bashyal P."/>
            <person name="Kim T.-S."/>
            <person name="Lee W.-H."/>
            <person name="Kawkins C."/>
            <person name="Kim C.-K."/>
            <person name="Kim J.S."/>
            <person name="Ahn B.O."/>
            <person name="Rhee S.Y."/>
            <person name="Sohng J.K."/>
        </authorList>
    </citation>
    <scope>NUCLEOTIDE SEQUENCE</scope>
    <source>
        <tissue evidence="3">Leaf</tissue>
    </source>
</reference>
<evidence type="ECO:0000313" key="4">
    <source>
        <dbReference type="Proteomes" id="UP000634136"/>
    </source>
</evidence>
<evidence type="ECO:0000256" key="1">
    <source>
        <dbReference type="SAM" id="MobiDB-lite"/>
    </source>
</evidence>